<dbReference type="EMBL" id="GBXM01071625">
    <property type="protein sequence ID" value="JAH36952.1"/>
    <property type="molecule type" value="Transcribed_RNA"/>
</dbReference>
<evidence type="ECO:0000313" key="2">
    <source>
        <dbReference type="EMBL" id="JAH36952.1"/>
    </source>
</evidence>
<sequence>MGGAAVLSRPEQSGSSSAVKMARPSTRM</sequence>
<feature type="region of interest" description="Disordered" evidence="1">
    <location>
        <begin position="1"/>
        <end position="28"/>
    </location>
</feature>
<dbReference type="AlphaFoldDB" id="A0A0E9S6X2"/>
<organism evidence="2">
    <name type="scientific">Anguilla anguilla</name>
    <name type="common">European freshwater eel</name>
    <name type="synonym">Muraena anguilla</name>
    <dbReference type="NCBI Taxonomy" id="7936"/>
    <lineage>
        <taxon>Eukaryota</taxon>
        <taxon>Metazoa</taxon>
        <taxon>Chordata</taxon>
        <taxon>Craniata</taxon>
        <taxon>Vertebrata</taxon>
        <taxon>Euteleostomi</taxon>
        <taxon>Actinopterygii</taxon>
        <taxon>Neopterygii</taxon>
        <taxon>Teleostei</taxon>
        <taxon>Anguilliformes</taxon>
        <taxon>Anguillidae</taxon>
        <taxon>Anguilla</taxon>
    </lineage>
</organism>
<proteinExistence type="predicted"/>
<name>A0A0E9S6X2_ANGAN</name>
<accession>A0A0E9S6X2</accession>
<reference evidence="2" key="1">
    <citation type="submission" date="2014-11" db="EMBL/GenBank/DDBJ databases">
        <authorList>
            <person name="Amaro Gonzalez C."/>
        </authorList>
    </citation>
    <scope>NUCLEOTIDE SEQUENCE</scope>
</reference>
<reference evidence="2" key="2">
    <citation type="journal article" date="2015" name="Fish Shellfish Immunol.">
        <title>Early steps in the European eel (Anguilla anguilla)-Vibrio vulnificus interaction in the gills: Role of the RtxA13 toxin.</title>
        <authorList>
            <person name="Callol A."/>
            <person name="Pajuelo D."/>
            <person name="Ebbesson L."/>
            <person name="Teles M."/>
            <person name="MacKenzie S."/>
            <person name="Amaro C."/>
        </authorList>
    </citation>
    <scope>NUCLEOTIDE SEQUENCE</scope>
</reference>
<evidence type="ECO:0000256" key="1">
    <source>
        <dbReference type="SAM" id="MobiDB-lite"/>
    </source>
</evidence>
<protein>
    <submittedName>
        <fullName evidence="2">Uncharacterized protein</fullName>
    </submittedName>
</protein>